<sequence length="221" mass="24354">MVTREEIVDAAIRVIDRAGPRPSMDDIAREAQITKPRLYRQFADKGDLFTEIAARMSRQAFAAAGADMTLMLQPPRQALRRIFTEYANGILEHPNVFRYLGQAPVLQQSGAGVLQLDLGRDAARRLEKLARSVAEAVPLDTRGLDYLSRALIGAVVSITDLWLSDSDAPSPERTAEFIDQAAELVWGLIDGFLRRQGIEADGESPIFTAFAELGQARSADR</sequence>
<dbReference type="InterPro" id="IPR009057">
    <property type="entry name" value="Homeodomain-like_sf"/>
</dbReference>
<proteinExistence type="predicted"/>
<dbReference type="SUPFAM" id="SSF48498">
    <property type="entry name" value="Tetracyclin repressor-like, C-terminal domain"/>
    <property type="match status" value="1"/>
</dbReference>
<dbReference type="EMBL" id="BBYQ01000054">
    <property type="protein sequence ID" value="GAP29335.1"/>
    <property type="molecule type" value="Genomic_DNA"/>
</dbReference>
<dbReference type="PANTHER" id="PTHR30055:SF160">
    <property type="entry name" value="TRANSCRIPTIONAL REGULATORY PROTEIN (PROBABLY ASNC-FAMILY)-RELATED"/>
    <property type="match status" value="1"/>
</dbReference>
<dbReference type="KEGG" id="nsr:NS506_04829"/>
<dbReference type="Gene3D" id="1.10.357.10">
    <property type="entry name" value="Tetracycline Repressor, domain 2"/>
    <property type="match status" value="1"/>
</dbReference>
<reference evidence="4 7" key="3">
    <citation type="submission" date="2016-10" db="EMBL/GenBank/DDBJ databases">
        <title>Genome sequence of Nocardia seriolae strain EM150506, isolated from Anguila japonica.</title>
        <authorList>
            <person name="Han H.-J."/>
        </authorList>
    </citation>
    <scope>NUCLEOTIDE SEQUENCE [LARGE SCALE GENOMIC DNA]</scope>
    <source>
        <strain evidence="4 7">EM150506</strain>
    </source>
</reference>
<dbReference type="EMBL" id="CP017839">
    <property type="protein sequence ID" value="APA98875.1"/>
    <property type="molecule type" value="Genomic_DNA"/>
</dbReference>
<reference evidence="5 6" key="2">
    <citation type="journal article" date="2016" name="Genome Announc.">
        <title>Draft Genome Sequence of Erythromycin- and Oxytetracycline-Sensitive Nocardia seriolae Strain U-1 (NBRC 110359).</title>
        <authorList>
            <person name="Imajoh M."/>
            <person name="Sukeda M."/>
            <person name="Shimizu M."/>
            <person name="Yamane J."/>
            <person name="Ohnishi K."/>
            <person name="Oshima S."/>
        </authorList>
    </citation>
    <scope>NUCLEOTIDE SEQUENCE [LARGE SCALE GENOMIC DNA]</scope>
    <source>
        <strain evidence="5 6">U-1</strain>
    </source>
</reference>
<evidence type="ECO:0000256" key="1">
    <source>
        <dbReference type="ARBA" id="ARBA00023125"/>
    </source>
</evidence>
<dbReference type="GO" id="GO:0003700">
    <property type="term" value="F:DNA-binding transcription factor activity"/>
    <property type="evidence" value="ECO:0007669"/>
    <property type="project" value="TreeGrafter"/>
</dbReference>
<evidence type="ECO:0000313" key="5">
    <source>
        <dbReference type="EMBL" id="GAP29335.1"/>
    </source>
</evidence>
<dbReference type="OrthoDB" id="4542604at2"/>
<protein>
    <submittedName>
        <fullName evidence="5">TetR family transcriptional regulator</fullName>
    </submittedName>
</protein>
<evidence type="ECO:0000256" key="2">
    <source>
        <dbReference type="PROSITE-ProRule" id="PRU00335"/>
    </source>
</evidence>
<evidence type="ECO:0000313" key="6">
    <source>
        <dbReference type="Proteomes" id="UP000037179"/>
    </source>
</evidence>
<dbReference type="SUPFAM" id="SSF46689">
    <property type="entry name" value="Homeodomain-like"/>
    <property type="match status" value="1"/>
</dbReference>
<evidence type="ECO:0000313" key="7">
    <source>
        <dbReference type="Proteomes" id="UP000180166"/>
    </source>
</evidence>
<feature type="DNA-binding region" description="H-T-H motif" evidence="2">
    <location>
        <begin position="23"/>
        <end position="42"/>
    </location>
</feature>
<dbReference type="PRINTS" id="PR00455">
    <property type="entry name" value="HTHTETR"/>
</dbReference>
<evidence type="ECO:0000259" key="3">
    <source>
        <dbReference type="PROSITE" id="PS50977"/>
    </source>
</evidence>
<dbReference type="PANTHER" id="PTHR30055">
    <property type="entry name" value="HTH-TYPE TRANSCRIPTIONAL REGULATOR RUTR"/>
    <property type="match status" value="1"/>
</dbReference>
<keyword evidence="6" id="KW-1185">Reference proteome</keyword>
<dbReference type="GO" id="GO:0000976">
    <property type="term" value="F:transcription cis-regulatory region binding"/>
    <property type="evidence" value="ECO:0007669"/>
    <property type="project" value="TreeGrafter"/>
</dbReference>
<accession>A0A0B8NH35</accession>
<dbReference type="Pfam" id="PF00440">
    <property type="entry name" value="TetR_N"/>
    <property type="match status" value="1"/>
</dbReference>
<dbReference type="InterPro" id="IPR036271">
    <property type="entry name" value="Tet_transcr_reg_TetR-rel_C_sf"/>
</dbReference>
<gene>
    <name evidence="4" type="ORF">NS506_04829</name>
    <name evidence="5" type="ORF">NSK11_contig00054-0005</name>
</gene>
<dbReference type="InterPro" id="IPR001647">
    <property type="entry name" value="HTH_TetR"/>
</dbReference>
<dbReference type="Proteomes" id="UP000180166">
    <property type="component" value="Chromosome"/>
</dbReference>
<name>A0A0B8NH35_9NOCA</name>
<keyword evidence="1 2" id="KW-0238">DNA-binding</keyword>
<dbReference type="AlphaFoldDB" id="A0A0B8NH35"/>
<dbReference type="Proteomes" id="UP000037179">
    <property type="component" value="Unassembled WGS sequence"/>
</dbReference>
<dbReference type="InterPro" id="IPR050109">
    <property type="entry name" value="HTH-type_TetR-like_transc_reg"/>
</dbReference>
<feature type="domain" description="HTH tetR-type" evidence="3">
    <location>
        <begin position="1"/>
        <end position="60"/>
    </location>
</feature>
<reference evidence="6" key="1">
    <citation type="submission" date="2015-07" db="EMBL/GenBank/DDBJ databases">
        <title>Nocardia seriolae U-1 whole genome shotgun sequence.</title>
        <authorList>
            <person name="Imajoh M."/>
            <person name="Fukumoto Y."/>
            <person name="Sukeda M."/>
            <person name="Yamane J."/>
            <person name="Yamasaki K."/>
            <person name="Shimizu M."/>
            <person name="Ohnishi K."/>
            <person name="Oshima S."/>
        </authorList>
    </citation>
    <scope>NUCLEOTIDE SEQUENCE [LARGE SCALE GENOMIC DNA]</scope>
    <source>
        <strain evidence="6">U-1</strain>
    </source>
</reference>
<evidence type="ECO:0000313" key="4">
    <source>
        <dbReference type="EMBL" id="APA98875.1"/>
    </source>
</evidence>
<organism evidence="5 6">
    <name type="scientific">Nocardia seriolae</name>
    <dbReference type="NCBI Taxonomy" id="37332"/>
    <lineage>
        <taxon>Bacteria</taxon>
        <taxon>Bacillati</taxon>
        <taxon>Actinomycetota</taxon>
        <taxon>Actinomycetes</taxon>
        <taxon>Mycobacteriales</taxon>
        <taxon>Nocardiaceae</taxon>
        <taxon>Nocardia</taxon>
    </lineage>
</organism>
<dbReference type="PROSITE" id="PS50977">
    <property type="entry name" value="HTH_TETR_2"/>
    <property type="match status" value="1"/>
</dbReference>